<evidence type="ECO:0000256" key="2">
    <source>
        <dbReference type="ARBA" id="ARBA00022475"/>
    </source>
</evidence>
<evidence type="ECO:0000256" key="1">
    <source>
        <dbReference type="ARBA" id="ARBA00022448"/>
    </source>
</evidence>
<dbReference type="InterPro" id="IPR050319">
    <property type="entry name" value="ABC_transp_ATP-bind"/>
</dbReference>
<proteinExistence type="predicted"/>
<comment type="caution">
    <text evidence="6">The sequence shown here is derived from an EMBL/GenBank/DDBJ whole genome shotgun (WGS) entry which is preliminary data.</text>
</comment>
<evidence type="ECO:0000313" key="6">
    <source>
        <dbReference type="EMBL" id="RRS02392.1"/>
    </source>
</evidence>
<dbReference type="GO" id="GO:0016887">
    <property type="term" value="F:ATP hydrolysis activity"/>
    <property type="evidence" value="ECO:0007669"/>
    <property type="project" value="InterPro"/>
</dbReference>
<dbReference type="InterPro" id="IPR017871">
    <property type="entry name" value="ABC_transporter-like_CS"/>
</dbReference>
<accession>A0A3R8S098</accession>
<dbReference type="SUPFAM" id="SSF52540">
    <property type="entry name" value="P-loop containing nucleoside triphosphate hydrolases"/>
    <property type="match status" value="1"/>
</dbReference>
<dbReference type="CDD" id="cd03257">
    <property type="entry name" value="ABC_NikE_OppD_transporters"/>
    <property type="match status" value="1"/>
</dbReference>
<feature type="domain" description="ABC transporter" evidence="5">
    <location>
        <begin position="13"/>
        <end position="257"/>
    </location>
</feature>
<dbReference type="EMBL" id="RSED01000023">
    <property type="protein sequence ID" value="RRS02392.1"/>
    <property type="molecule type" value="Genomic_DNA"/>
</dbReference>
<keyword evidence="7" id="KW-1185">Reference proteome</keyword>
<dbReference type="PANTHER" id="PTHR43776">
    <property type="entry name" value="TRANSPORT ATP-BINDING PROTEIN"/>
    <property type="match status" value="1"/>
</dbReference>
<gene>
    <name evidence="6" type="ORF">EIP75_20805</name>
</gene>
<evidence type="ECO:0000259" key="5">
    <source>
        <dbReference type="PROSITE" id="PS50893"/>
    </source>
</evidence>
<dbReference type="AlphaFoldDB" id="A0A3R8S098"/>
<dbReference type="PROSITE" id="PS00211">
    <property type="entry name" value="ABC_TRANSPORTER_1"/>
    <property type="match status" value="1"/>
</dbReference>
<dbReference type="Gene3D" id="3.40.50.300">
    <property type="entry name" value="P-loop containing nucleotide triphosphate hydrolases"/>
    <property type="match status" value="1"/>
</dbReference>
<organism evidence="6 7">
    <name type="scientific">Aquabacterium soli</name>
    <dbReference type="NCBI Taxonomy" id="2493092"/>
    <lineage>
        <taxon>Bacteria</taxon>
        <taxon>Pseudomonadati</taxon>
        <taxon>Pseudomonadota</taxon>
        <taxon>Betaproteobacteria</taxon>
        <taxon>Burkholderiales</taxon>
        <taxon>Aquabacterium</taxon>
    </lineage>
</organism>
<dbReference type="Proteomes" id="UP000269265">
    <property type="component" value="Unassembled WGS sequence"/>
</dbReference>
<dbReference type="SMART" id="SM00382">
    <property type="entry name" value="AAA"/>
    <property type="match status" value="1"/>
</dbReference>
<dbReference type="OrthoDB" id="9802772at2"/>
<protein>
    <submittedName>
        <fullName evidence="6">ABC transporter ATP-binding protein</fullName>
    </submittedName>
</protein>
<keyword evidence="4 6" id="KW-0067">ATP-binding</keyword>
<sequence length="275" mass="29850">MTQPLLHVRGLGLDVPDLSAQGRRDKAVRAILQDVNFSVEAGQALGVIGESGSGKSSLARALTLLMPPQRGFIEFDGAPIGPEMDATRLRDYRASLQLVFQDPMSALNPRRRVGASIVRPLEALNRLNGQRPEQAAAALLDRVGLPVGFASRYPHELSGGQRQRVNIARALALKPKVLIADEVTSGLDVSAQARIVELLESLRRDERVSLIFISHDLSLVRSLCDSVLILRGGHVVESGNSAEVFAQPRSEYTRKLLDSIPLPVPDAHWLDAVEG</sequence>
<keyword evidence="2" id="KW-0472">Membrane</keyword>
<keyword evidence="1" id="KW-0813">Transport</keyword>
<evidence type="ECO:0000313" key="7">
    <source>
        <dbReference type="Proteomes" id="UP000269265"/>
    </source>
</evidence>
<dbReference type="RefSeq" id="WP_125245119.1">
    <property type="nucleotide sequence ID" value="NZ_RSED01000023.1"/>
</dbReference>
<keyword evidence="3" id="KW-0547">Nucleotide-binding</keyword>
<dbReference type="GO" id="GO:0005524">
    <property type="term" value="F:ATP binding"/>
    <property type="evidence" value="ECO:0007669"/>
    <property type="project" value="UniProtKB-KW"/>
</dbReference>
<evidence type="ECO:0000256" key="3">
    <source>
        <dbReference type="ARBA" id="ARBA00022741"/>
    </source>
</evidence>
<dbReference type="InterPro" id="IPR003439">
    <property type="entry name" value="ABC_transporter-like_ATP-bd"/>
</dbReference>
<dbReference type="InterPro" id="IPR027417">
    <property type="entry name" value="P-loop_NTPase"/>
</dbReference>
<keyword evidence="2" id="KW-1003">Cell membrane</keyword>
<dbReference type="PROSITE" id="PS50893">
    <property type="entry name" value="ABC_TRANSPORTER_2"/>
    <property type="match status" value="1"/>
</dbReference>
<dbReference type="Pfam" id="PF00005">
    <property type="entry name" value="ABC_tran"/>
    <property type="match status" value="1"/>
</dbReference>
<dbReference type="InterPro" id="IPR003593">
    <property type="entry name" value="AAA+_ATPase"/>
</dbReference>
<dbReference type="GO" id="GO:0055085">
    <property type="term" value="P:transmembrane transport"/>
    <property type="evidence" value="ECO:0007669"/>
    <property type="project" value="UniProtKB-ARBA"/>
</dbReference>
<reference evidence="6 7" key="1">
    <citation type="submission" date="2018-12" db="EMBL/GenBank/DDBJ databases">
        <title>The whole draft genome of Aquabacterium sp. SJQ9.</title>
        <authorList>
            <person name="Sun L."/>
            <person name="Gao X."/>
            <person name="Chen W."/>
            <person name="Huang K."/>
        </authorList>
    </citation>
    <scope>NUCLEOTIDE SEQUENCE [LARGE SCALE GENOMIC DNA]</scope>
    <source>
        <strain evidence="6 7">SJQ9</strain>
    </source>
</reference>
<name>A0A3R8S098_9BURK</name>
<evidence type="ECO:0000256" key="4">
    <source>
        <dbReference type="ARBA" id="ARBA00022840"/>
    </source>
</evidence>